<dbReference type="AlphaFoldDB" id="M1MFC1"/>
<sequence length="425" mass="48026">MINRKIIKLLSSVLGIALTIGILEMPTLAADNVQATSTYNTTSTLTTDKNYIVGTGGNYEKNGVRISIDSVKATKHKLQVEVSIKCPTPMDDHHMDEFADIIMSYGNNKSSRGSTSYENIDGKTLKITFEKDTRKDYLPEKGILRIDVVIPKYKINAGIETNVDFSDSFKNSFEKALSIDVPDANFTIKNLETNMLGTEITYSAPENQSKDDKYRFSPADTTNLILKAGNNFYELRHSGYSSGGDINSRIITGTCDSEAATYDKLKTQSNLSIIPIISTVTEDQREQIYKDLNKNVKHDQLSKNITDKVNYTKLITFNDKTEGEIYNINRTDTTLKVYCKGTNELESLLLASNMNMYYNFDQTENVHDYYRGNRQIDISKDPKDALGYIVEFNNVDKDKTVEVNFDPIIKFIDKYKLGTEIQINK</sequence>
<evidence type="ECO:0008006" key="3">
    <source>
        <dbReference type="Google" id="ProtNLM"/>
    </source>
</evidence>
<dbReference type="Proteomes" id="UP000011728">
    <property type="component" value="Chromosome"/>
</dbReference>
<reference evidence="1 2" key="1">
    <citation type="submission" date="2013-02" db="EMBL/GenBank/DDBJ databases">
        <title>Genome sequence of Clostridium saccharoperbutylacetonicum N1-4(HMT).</title>
        <authorList>
            <person name="Poehlein A."/>
            <person name="Daniel R."/>
        </authorList>
    </citation>
    <scope>NUCLEOTIDE SEQUENCE [LARGE SCALE GENOMIC DNA]</scope>
    <source>
        <strain evidence="2">N1-4(HMT)</strain>
    </source>
</reference>
<evidence type="ECO:0000313" key="2">
    <source>
        <dbReference type="Proteomes" id="UP000011728"/>
    </source>
</evidence>
<protein>
    <recommendedName>
        <fullName evidence="3">DUF4179 domain-containing protein</fullName>
    </recommendedName>
</protein>
<organism evidence="1 2">
    <name type="scientific">Clostridium saccharoperbutylacetonicum N1-4(HMT)</name>
    <dbReference type="NCBI Taxonomy" id="931276"/>
    <lineage>
        <taxon>Bacteria</taxon>
        <taxon>Bacillati</taxon>
        <taxon>Bacillota</taxon>
        <taxon>Clostridia</taxon>
        <taxon>Eubacteriales</taxon>
        <taxon>Clostridiaceae</taxon>
        <taxon>Clostridium</taxon>
    </lineage>
</organism>
<dbReference type="KEGG" id="csr:Cspa_c28510"/>
<keyword evidence="2" id="KW-1185">Reference proteome</keyword>
<dbReference type="STRING" id="36745.CLSAP_26040"/>
<dbReference type="EMBL" id="CP004121">
    <property type="protein sequence ID" value="AGF56614.1"/>
    <property type="molecule type" value="Genomic_DNA"/>
</dbReference>
<proteinExistence type="predicted"/>
<dbReference type="RefSeq" id="WP_015392933.1">
    <property type="nucleotide sequence ID" value="NC_020291.1"/>
</dbReference>
<dbReference type="HOGENOM" id="CLU_646726_0_0_9"/>
<evidence type="ECO:0000313" key="1">
    <source>
        <dbReference type="EMBL" id="AGF56614.1"/>
    </source>
</evidence>
<dbReference type="eggNOG" id="ENOG5030FR9">
    <property type="taxonomic scope" value="Bacteria"/>
</dbReference>
<dbReference type="PATRIC" id="fig|931276.5.peg.2867"/>
<dbReference type="OrthoDB" id="1883199at2"/>
<name>M1MFC1_9CLOT</name>
<accession>M1MFC1</accession>
<gene>
    <name evidence="1" type="ORF">Cspa_c28510</name>
</gene>